<dbReference type="SUPFAM" id="SSF53920">
    <property type="entry name" value="Fe-only hydrogenase"/>
    <property type="match status" value="1"/>
</dbReference>
<evidence type="ECO:0000259" key="14">
    <source>
        <dbReference type="PROSITE" id="PS51085"/>
    </source>
</evidence>
<dbReference type="Gene3D" id="3.10.20.740">
    <property type="match status" value="1"/>
</dbReference>
<comment type="similarity">
    <text evidence="3">Belongs to the complex I 75 kDa subunit family.</text>
</comment>
<protein>
    <submittedName>
        <fullName evidence="17">(2Fe-2S)-binding protein</fullName>
    </submittedName>
</protein>
<evidence type="ECO:0000256" key="7">
    <source>
        <dbReference type="ARBA" id="ARBA00022737"/>
    </source>
</evidence>
<evidence type="ECO:0000256" key="6">
    <source>
        <dbReference type="ARBA" id="ARBA00022723"/>
    </source>
</evidence>
<dbReference type="InterPro" id="IPR036991">
    <property type="entry name" value="Fe_hydrogenase_ssu_sf"/>
</dbReference>
<dbReference type="Gene3D" id="3.40.50.1780">
    <property type="match status" value="1"/>
</dbReference>
<dbReference type="InterPro" id="IPR000283">
    <property type="entry name" value="NADH_UbQ_OxRdtase_75kDa_su_CS"/>
</dbReference>
<dbReference type="InterPro" id="IPR017896">
    <property type="entry name" value="4Fe4S_Fe-S-bd"/>
</dbReference>
<dbReference type="SMART" id="SM00929">
    <property type="entry name" value="NADH-G_4Fe-4S_3"/>
    <property type="match status" value="1"/>
</dbReference>
<keyword evidence="5" id="KW-0001">2Fe-2S</keyword>
<evidence type="ECO:0000259" key="15">
    <source>
        <dbReference type="PROSITE" id="PS51379"/>
    </source>
</evidence>
<keyword evidence="7" id="KW-0677">Repeat</keyword>
<evidence type="ECO:0000259" key="16">
    <source>
        <dbReference type="PROSITE" id="PS51839"/>
    </source>
</evidence>
<dbReference type="NCBIfam" id="TIGR02512">
    <property type="entry name" value="FeFe_hydrog_A"/>
    <property type="match status" value="1"/>
</dbReference>
<dbReference type="InterPro" id="IPR001041">
    <property type="entry name" value="2Fe-2S_ferredoxin-type"/>
</dbReference>
<evidence type="ECO:0000256" key="5">
    <source>
        <dbReference type="ARBA" id="ARBA00022714"/>
    </source>
</evidence>
<dbReference type="FunFam" id="3.30.70.20:FF:000035">
    <property type="entry name" value="Iron hydrogenase 1"/>
    <property type="match status" value="1"/>
</dbReference>
<dbReference type="PROSITE" id="PS00198">
    <property type="entry name" value="4FE4S_FER_1"/>
    <property type="match status" value="1"/>
</dbReference>
<keyword evidence="6" id="KW-0479">Metal-binding</keyword>
<dbReference type="KEGG" id="fcz:IMF26_01780"/>
<evidence type="ECO:0000256" key="12">
    <source>
        <dbReference type="ARBA" id="ARBA00023136"/>
    </source>
</evidence>
<gene>
    <name evidence="17" type="ORF">IMF26_01780</name>
</gene>
<accession>A0AAT9LG72</accession>
<keyword evidence="9" id="KW-0408">Iron</keyword>
<dbReference type="FunFam" id="3.10.20.740:FF:000004">
    <property type="entry name" value="NADH-quinone oxidoreductase"/>
    <property type="match status" value="1"/>
</dbReference>
<dbReference type="GO" id="GO:0008901">
    <property type="term" value="F:ferredoxin hydrogenase activity"/>
    <property type="evidence" value="ECO:0007669"/>
    <property type="project" value="InterPro"/>
</dbReference>
<name>A0AAT9LG72_9FIRM</name>
<dbReference type="InterPro" id="IPR019574">
    <property type="entry name" value="NADH_UbQ_OxRdtase_Gsu_4Fe4S-bd"/>
</dbReference>
<dbReference type="Gene3D" id="4.10.260.20">
    <property type="entry name" value="Iron hydrogenase, small subunit"/>
    <property type="match status" value="1"/>
</dbReference>
<feature type="domain" description="4Fe-4S ferredoxin-type" evidence="15">
    <location>
        <begin position="137"/>
        <end position="167"/>
    </location>
</feature>
<evidence type="ECO:0000256" key="3">
    <source>
        <dbReference type="ARBA" id="ARBA00005404"/>
    </source>
</evidence>
<dbReference type="CDD" id="cd00207">
    <property type="entry name" value="fer2"/>
    <property type="match status" value="1"/>
</dbReference>
<evidence type="ECO:0000313" key="17">
    <source>
        <dbReference type="EMBL" id="QUL98835.1"/>
    </source>
</evidence>
<organism evidence="17">
    <name type="scientific">Candidatus Fermentithermobacillus carboniphilus</name>
    <dbReference type="NCBI Taxonomy" id="3085328"/>
    <lineage>
        <taxon>Bacteria</taxon>
        <taxon>Bacillati</taxon>
        <taxon>Bacillota</taxon>
        <taxon>Candidatus Fermentithermobacillia</taxon>
        <taxon>Candidatus Fermentithermobacillales</taxon>
        <taxon>Candidatus Fermentithermobacillaceae</taxon>
        <taxon>Candidatus Fermentithermobacillus</taxon>
    </lineage>
</organism>
<evidence type="ECO:0000256" key="13">
    <source>
        <dbReference type="ARBA" id="ARBA00034078"/>
    </source>
</evidence>
<dbReference type="InterPro" id="IPR050340">
    <property type="entry name" value="Cytosolic_Fe-S_CAF"/>
</dbReference>
<dbReference type="PANTHER" id="PTHR11615">
    <property type="entry name" value="NITRATE, FORMATE, IRON DEHYDROGENASE"/>
    <property type="match status" value="1"/>
</dbReference>
<reference evidence="17" key="2">
    <citation type="journal article" date="2023" name="Biology">
        <title>Prokaryotic Life Associated with Coal-Fire Gas Vents Revealed by Metagenomics.</title>
        <authorList>
            <person name="Kadnikov V.V."/>
            <person name="Mardanov A.V."/>
            <person name="Beletsky A.V."/>
            <person name="Karnachuk O.V."/>
            <person name="Ravin N.V."/>
        </authorList>
    </citation>
    <scope>NUCLEOTIDE SEQUENCE</scope>
    <source>
        <strain evidence="17">Bu02</strain>
    </source>
</reference>
<evidence type="ECO:0000256" key="2">
    <source>
        <dbReference type="ARBA" id="ARBA00004370"/>
    </source>
</evidence>
<dbReference type="InterPro" id="IPR003149">
    <property type="entry name" value="Fe_hydrogenase_ssu"/>
</dbReference>
<dbReference type="InterPro" id="IPR036010">
    <property type="entry name" value="2Fe-2S_ferredoxin-like_sf"/>
</dbReference>
<sequence>MVTLRIDGRTIEAEAGTTILAAAKKAGLRIPTLCYLEGINEVGACRVCVVELKGSKKLVTSCNTVVQEGMEVLTASPRVRHARRIAVELLLTQHDCNCPTCPRNGNCKLQQLANALGVRDVRLTKDIPGQRRDESTPSIVKDPKKCIMCYRCVSFCDKVQSLGIWRISGTGARTSIEPAFGKQLGESDCSFCGQCVTHCPVGALTEKDEKDKVWDLISDPDKITVAEVAPAVRASWGESLGLLRKIATPERLVATMKHLGFQYVFDTCFSADLTIMEEATELLERLGLKDSRAGVHHEQPAGEGVVSLESNKRSGTLPLFTSCCPAWVRFARTQYPELLPNISSAKSPQQMFGAVAKTYYAKILGVPAEKISVISVMPCTAKKYEAGLSVMNQAGTGRDVDLVLTTRELCAMIKEEGVQPERLAEEKFDSPLGVSSGAGVIFGATGGVMEAALRTAYYLVTGKNPDPDAFKDVRGLDGWKEAQFELPGRTLSVAVAHGLGNARRLIEALKQGRVKYDFVEIMACPGGCAGGGGQPILLDDDEITSERSKVLYALDNRASVRFSHENPAIKAIYRDFLGEPGSELAHRLLHTDQSRWEITTCRRKKVAHAADSD</sequence>
<dbReference type="GO" id="GO:0042773">
    <property type="term" value="P:ATP synthesis coupled electron transport"/>
    <property type="evidence" value="ECO:0007669"/>
    <property type="project" value="InterPro"/>
</dbReference>
<dbReference type="Gene3D" id="3.40.950.10">
    <property type="entry name" value="Fe-only Hydrogenase (Larger Subunit), Chain L, domain 3"/>
    <property type="match status" value="1"/>
</dbReference>
<dbReference type="PROSITE" id="PS51085">
    <property type="entry name" value="2FE2S_FER_2"/>
    <property type="match status" value="1"/>
</dbReference>
<dbReference type="PROSITE" id="PS51379">
    <property type="entry name" value="4FE4S_FER_2"/>
    <property type="match status" value="2"/>
</dbReference>
<dbReference type="InterPro" id="IPR017900">
    <property type="entry name" value="4Fe4S_Fe_S_CS"/>
</dbReference>
<comment type="subcellular location">
    <subcellularLocation>
        <location evidence="2">Membrane</location>
    </subcellularLocation>
</comment>
<dbReference type="GO" id="GO:0051537">
    <property type="term" value="F:2 iron, 2 sulfur cluster binding"/>
    <property type="evidence" value="ECO:0007669"/>
    <property type="project" value="UniProtKB-KW"/>
</dbReference>
<keyword evidence="12" id="KW-0472">Membrane</keyword>
<dbReference type="GO" id="GO:0016020">
    <property type="term" value="C:membrane"/>
    <property type="evidence" value="ECO:0007669"/>
    <property type="project" value="UniProtKB-SubCell"/>
</dbReference>
<dbReference type="SUPFAM" id="SSF54292">
    <property type="entry name" value="2Fe-2S ferredoxin-like"/>
    <property type="match status" value="1"/>
</dbReference>
<dbReference type="Pfam" id="PF02906">
    <property type="entry name" value="Fe_hyd_lg_C"/>
    <property type="match status" value="1"/>
</dbReference>
<dbReference type="PROSITE" id="PS00641">
    <property type="entry name" value="COMPLEX1_75K_1"/>
    <property type="match status" value="1"/>
</dbReference>
<evidence type="ECO:0000256" key="11">
    <source>
        <dbReference type="ARBA" id="ARBA00023027"/>
    </source>
</evidence>
<keyword evidence="11" id="KW-0520">NAD</keyword>
<dbReference type="InterPro" id="IPR013352">
    <property type="entry name" value="Fe_hydrogenase_subset"/>
</dbReference>
<evidence type="ECO:0000256" key="1">
    <source>
        <dbReference type="ARBA" id="ARBA00001966"/>
    </source>
</evidence>
<feature type="domain" description="2Fe-2S ferredoxin-type" evidence="14">
    <location>
        <begin position="1"/>
        <end position="78"/>
    </location>
</feature>
<proteinExistence type="inferred from homology"/>
<feature type="domain" description="4Fe-4S ferredoxin-type" evidence="15">
    <location>
        <begin position="180"/>
        <end position="209"/>
    </location>
</feature>
<evidence type="ECO:0000256" key="8">
    <source>
        <dbReference type="ARBA" id="ARBA00022967"/>
    </source>
</evidence>
<dbReference type="PROSITE" id="PS51839">
    <property type="entry name" value="4FE4S_HC3"/>
    <property type="match status" value="1"/>
</dbReference>
<evidence type="ECO:0000256" key="9">
    <source>
        <dbReference type="ARBA" id="ARBA00023004"/>
    </source>
</evidence>
<dbReference type="Pfam" id="PF13510">
    <property type="entry name" value="Fer2_4"/>
    <property type="match status" value="1"/>
</dbReference>
<dbReference type="Pfam" id="PF02256">
    <property type="entry name" value="Fe_hyd_SSU"/>
    <property type="match status" value="1"/>
</dbReference>
<evidence type="ECO:0000256" key="10">
    <source>
        <dbReference type="ARBA" id="ARBA00023014"/>
    </source>
</evidence>
<dbReference type="Gene3D" id="3.30.70.20">
    <property type="match status" value="1"/>
</dbReference>
<dbReference type="GO" id="GO:0051539">
    <property type="term" value="F:4 iron, 4 sulfur cluster binding"/>
    <property type="evidence" value="ECO:0007669"/>
    <property type="project" value="UniProtKB-KW"/>
</dbReference>
<dbReference type="SMART" id="SM00902">
    <property type="entry name" value="Fe_hyd_SSU"/>
    <property type="match status" value="1"/>
</dbReference>
<dbReference type="GO" id="GO:0008137">
    <property type="term" value="F:NADH dehydrogenase (ubiquinone) activity"/>
    <property type="evidence" value="ECO:0007669"/>
    <property type="project" value="InterPro"/>
</dbReference>
<reference evidence="17" key="1">
    <citation type="submission" date="2020-10" db="EMBL/GenBank/DDBJ databases">
        <authorList>
            <person name="Kadnikov V."/>
            <person name="Beletsky A.V."/>
            <person name="Mardanov A.V."/>
            <person name="Karnachuk O.V."/>
            <person name="Ravin N.V."/>
        </authorList>
    </citation>
    <scope>NUCLEOTIDE SEQUENCE</scope>
    <source>
        <strain evidence="17">Bu02</strain>
    </source>
</reference>
<dbReference type="EMBL" id="CP062796">
    <property type="protein sequence ID" value="QUL98835.1"/>
    <property type="molecule type" value="Genomic_DNA"/>
</dbReference>
<dbReference type="InterPro" id="IPR054351">
    <property type="entry name" value="NADH_UbQ_OxRdtase_ferredoxin"/>
</dbReference>
<dbReference type="Pfam" id="PF10588">
    <property type="entry name" value="NADH-G_4Fe-4S_3"/>
    <property type="match status" value="1"/>
</dbReference>
<dbReference type="InterPro" id="IPR004108">
    <property type="entry name" value="Fe_hydrogenase_lsu_C"/>
</dbReference>
<dbReference type="GO" id="GO:0005506">
    <property type="term" value="F:iron ion binding"/>
    <property type="evidence" value="ECO:0007669"/>
    <property type="project" value="InterPro"/>
</dbReference>
<evidence type="ECO:0000256" key="4">
    <source>
        <dbReference type="ARBA" id="ARBA00022485"/>
    </source>
</evidence>
<keyword evidence="10" id="KW-0411">Iron-sulfur</keyword>
<feature type="domain" description="4Fe-4S His(Cys)3-ligated-type" evidence="16">
    <location>
        <begin position="78"/>
        <end position="117"/>
    </location>
</feature>
<keyword evidence="4" id="KW-0004">4Fe-4S</keyword>
<dbReference type="AlphaFoldDB" id="A0AAT9LG72"/>
<keyword evidence="8" id="KW-1278">Translocase</keyword>
<comment type="cofactor">
    <cofactor evidence="1">
        <name>[4Fe-4S] cluster</name>
        <dbReference type="ChEBI" id="CHEBI:49883"/>
    </cofactor>
</comment>
<dbReference type="Pfam" id="PF22117">
    <property type="entry name" value="Fer4_Nqo3"/>
    <property type="match status" value="1"/>
</dbReference>
<dbReference type="InterPro" id="IPR009016">
    <property type="entry name" value="Fe_hydrogenase"/>
</dbReference>
<comment type="cofactor">
    <cofactor evidence="13">
        <name>[2Fe-2S] cluster</name>
        <dbReference type="ChEBI" id="CHEBI:190135"/>
    </cofactor>
</comment>
<dbReference type="SUPFAM" id="SSF54862">
    <property type="entry name" value="4Fe-4S ferredoxins"/>
    <property type="match status" value="1"/>
</dbReference>